<protein>
    <submittedName>
        <fullName evidence="1">Uncharacterized protein</fullName>
    </submittedName>
</protein>
<reference evidence="1" key="1">
    <citation type="submission" date="2022-02" db="EMBL/GenBank/DDBJ databases">
        <title>Plant Genome Project.</title>
        <authorList>
            <person name="Zhang R.-G."/>
        </authorList>
    </citation>
    <scope>NUCLEOTIDE SEQUENCE</scope>
    <source>
        <strain evidence="1">AT1</strain>
    </source>
</reference>
<accession>A0ACC0N0T2</accession>
<comment type="caution">
    <text evidence="1">The sequence shown here is derived from an EMBL/GenBank/DDBJ whole genome shotgun (WGS) entry which is preliminary data.</text>
</comment>
<evidence type="ECO:0000313" key="2">
    <source>
        <dbReference type="Proteomes" id="UP001062846"/>
    </source>
</evidence>
<name>A0ACC0N0T2_RHOML</name>
<organism evidence="1 2">
    <name type="scientific">Rhododendron molle</name>
    <name type="common">Chinese azalea</name>
    <name type="synonym">Azalea mollis</name>
    <dbReference type="NCBI Taxonomy" id="49168"/>
    <lineage>
        <taxon>Eukaryota</taxon>
        <taxon>Viridiplantae</taxon>
        <taxon>Streptophyta</taxon>
        <taxon>Embryophyta</taxon>
        <taxon>Tracheophyta</taxon>
        <taxon>Spermatophyta</taxon>
        <taxon>Magnoliopsida</taxon>
        <taxon>eudicotyledons</taxon>
        <taxon>Gunneridae</taxon>
        <taxon>Pentapetalae</taxon>
        <taxon>asterids</taxon>
        <taxon>Ericales</taxon>
        <taxon>Ericaceae</taxon>
        <taxon>Ericoideae</taxon>
        <taxon>Rhodoreae</taxon>
        <taxon>Rhododendron</taxon>
    </lineage>
</organism>
<keyword evidence="2" id="KW-1185">Reference proteome</keyword>
<proteinExistence type="predicted"/>
<sequence length="186" mass="20580">MPVLRKPRGLSWVPVAFEDTLRGAPFTLSNGTAFKVTFLSCFGIMVNAIKGLLISCDIPMAQFIINLDNSLPPSQKFIIHNLDSTHLFVQPHGDSGNEGRINLCGFSCYEYNSSKMSGARPDHMVELPLVADQSNVNSYNKQINDDLNWPKTFTSQEALEYRLIDRIARRKSKGEDGSSNGALNGV</sequence>
<gene>
    <name evidence="1" type="ORF">RHMOL_Rhmol07G0119200</name>
</gene>
<dbReference type="Proteomes" id="UP001062846">
    <property type="component" value="Chromosome 7"/>
</dbReference>
<evidence type="ECO:0000313" key="1">
    <source>
        <dbReference type="EMBL" id="KAI8546456.1"/>
    </source>
</evidence>
<dbReference type="EMBL" id="CM046394">
    <property type="protein sequence ID" value="KAI8546456.1"/>
    <property type="molecule type" value="Genomic_DNA"/>
</dbReference>